<feature type="transmembrane region" description="Helical" evidence="1">
    <location>
        <begin position="84"/>
        <end position="104"/>
    </location>
</feature>
<evidence type="ECO:0000313" key="2">
    <source>
        <dbReference type="EMBL" id="RAJ87800.1"/>
    </source>
</evidence>
<reference evidence="2 3" key="1">
    <citation type="submission" date="2018-06" db="EMBL/GenBank/DDBJ databases">
        <title>Genomic Encyclopedia of Archaeal and Bacterial Type Strains, Phase II (KMG-II): from individual species to whole genera.</title>
        <authorList>
            <person name="Goeker M."/>
        </authorList>
    </citation>
    <scope>NUCLEOTIDE SEQUENCE [LARGE SCALE GENOMIC DNA]</scope>
    <source>
        <strain evidence="2 3">DSM 29821</strain>
    </source>
</reference>
<keyword evidence="1" id="KW-1133">Transmembrane helix</keyword>
<gene>
    <name evidence="2" type="ORF">CLV59_101561</name>
</gene>
<keyword evidence="1" id="KW-0812">Transmembrane</keyword>
<keyword evidence="3" id="KW-1185">Reference proteome</keyword>
<evidence type="ECO:0000313" key="3">
    <source>
        <dbReference type="Proteomes" id="UP000249819"/>
    </source>
</evidence>
<accession>A0A327WEL3</accession>
<comment type="caution">
    <text evidence="2">The sequence shown here is derived from an EMBL/GenBank/DDBJ whole genome shotgun (WGS) entry which is preliminary data.</text>
</comment>
<name>A0A327WEL3_9BACT</name>
<keyword evidence="1" id="KW-0472">Membrane</keyword>
<evidence type="ECO:0000256" key="1">
    <source>
        <dbReference type="SAM" id="Phobius"/>
    </source>
</evidence>
<proteinExistence type="predicted"/>
<feature type="transmembrane region" description="Helical" evidence="1">
    <location>
        <begin position="60"/>
        <end position="78"/>
    </location>
</feature>
<dbReference type="AlphaFoldDB" id="A0A327WEL3"/>
<dbReference type="EMBL" id="QLMA01000001">
    <property type="protein sequence ID" value="RAJ87800.1"/>
    <property type="molecule type" value="Genomic_DNA"/>
</dbReference>
<organism evidence="2 3">
    <name type="scientific">Chitinophaga dinghuensis</name>
    <dbReference type="NCBI Taxonomy" id="1539050"/>
    <lineage>
        <taxon>Bacteria</taxon>
        <taxon>Pseudomonadati</taxon>
        <taxon>Bacteroidota</taxon>
        <taxon>Chitinophagia</taxon>
        <taxon>Chitinophagales</taxon>
        <taxon>Chitinophagaceae</taxon>
        <taxon>Chitinophaga</taxon>
    </lineage>
</organism>
<sequence>MNFHYQVEQVAYWIDQGESVISIKKDNLVKELTEDEIDQVAVAYRQHKQQFKPKSKHQSALPLVYGIGFILIGLFRIVASAPAWIGWLCVFIGAIRIVAYFVMLNESEKDEENMDYNISKTHMLEKLADDLQAAREQAATTA</sequence>
<dbReference type="Proteomes" id="UP000249819">
    <property type="component" value="Unassembled WGS sequence"/>
</dbReference>
<dbReference type="RefSeq" id="WP_111590471.1">
    <property type="nucleotide sequence ID" value="NZ_QLMA01000001.1"/>
</dbReference>
<protein>
    <submittedName>
        <fullName evidence="2">Uncharacterized protein</fullName>
    </submittedName>
</protein>